<dbReference type="EMBL" id="CP069450">
    <property type="protein sequence ID" value="QRO48532.1"/>
    <property type="molecule type" value="Genomic_DNA"/>
</dbReference>
<dbReference type="GeneID" id="93098882"/>
<evidence type="ECO:0000313" key="2">
    <source>
        <dbReference type="EMBL" id="QRO48532.1"/>
    </source>
</evidence>
<sequence>MKMRNLIMLFLLQGAFLFTSCGAFKSYVASYSIGLSEVESPADSKQQFGETKVVSFNEEGVNKYRYEDDYIDIIWYVGLKEFNFTLKNKSGHTLKINWDDVSYVDVNGQVGRVMHSGVKYIDRNSSQPSTSIPKDASISDILLPTDNVYYISGQYGGWRESYLVPCVYKTPEAFNTEAPTLVGKKLTIMMPIMIENVQNDYTFTFNIDKLTNEAK</sequence>
<feature type="chain" id="PRO_5046130354" evidence="1">
    <location>
        <begin position="26"/>
        <end position="215"/>
    </location>
</feature>
<organism evidence="2 3">
    <name type="scientific">Butyricimonas virosa</name>
    <dbReference type="NCBI Taxonomy" id="544645"/>
    <lineage>
        <taxon>Bacteria</taxon>
        <taxon>Pseudomonadati</taxon>
        <taxon>Bacteroidota</taxon>
        <taxon>Bacteroidia</taxon>
        <taxon>Bacteroidales</taxon>
        <taxon>Odoribacteraceae</taxon>
        <taxon>Butyricimonas</taxon>
    </lineage>
</organism>
<reference evidence="2 3" key="1">
    <citation type="submission" date="2021-02" db="EMBL/GenBank/DDBJ databases">
        <title>FDA dAtabase for Regulatory Grade micrObial Sequences (FDA-ARGOS): Supporting development and validation of Infectious Disease Dx tests.</title>
        <authorList>
            <person name="Carlson P."/>
            <person name="Fischbach M."/>
            <person name="Hastie J."/>
            <person name="Bilen M."/>
            <person name="Cheng A."/>
            <person name="Tallon L."/>
            <person name="Sadzewicz L."/>
            <person name="Zhao X."/>
            <person name="Boylan J."/>
            <person name="Ott S."/>
            <person name="Bowen H."/>
            <person name="Vavikolanu K."/>
            <person name="Mehta A."/>
            <person name="Aluvathingal J."/>
            <person name="Nadendla S."/>
            <person name="Yan Y."/>
            <person name="Sichtig H."/>
        </authorList>
    </citation>
    <scope>NUCLEOTIDE SEQUENCE [LARGE SCALE GENOMIC DNA]</scope>
    <source>
        <strain evidence="2 3">FDAARGOS_1229</strain>
    </source>
</reference>
<accession>A0ABX7H212</accession>
<proteinExistence type="predicted"/>
<keyword evidence="3" id="KW-1185">Reference proteome</keyword>
<feature type="signal peptide" evidence="1">
    <location>
        <begin position="1"/>
        <end position="25"/>
    </location>
</feature>
<keyword evidence="1" id="KW-0732">Signal</keyword>
<gene>
    <name evidence="2" type="ORF">I6J59_11225</name>
</gene>
<name>A0ABX7H212_9BACT</name>
<evidence type="ECO:0000313" key="3">
    <source>
        <dbReference type="Proteomes" id="UP000654720"/>
    </source>
</evidence>
<evidence type="ECO:0000256" key="1">
    <source>
        <dbReference type="SAM" id="SignalP"/>
    </source>
</evidence>
<dbReference type="RefSeq" id="WP_157232653.1">
    <property type="nucleotide sequence ID" value="NZ_CP069450.1"/>
</dbReference>
<protein>
    <submittedName>
        <fullName evidence="2">Uncharacterized protein</fullName>
    </submittedName>
</protein>
<dbReference type="PROSITE" id="PS51257">
    <property type="entry name" value="PROKAR_LIPOPROTEIN"/>
    <property type="match status" value="1"/>
</dbReference>
<dbReference type="Proteomes" id="UP000654720">
    <property type="component" value="Chromosome"/>
</dbReference>